<dbReference type="Pfam" id="PF03151">
    <property type="entry name" value="TPT"/>
    <property type="match status" value="1"/>
</dbReference>
<dbReference type="GO" id="GO:0015605">
    <property type="term" value="F:organophosphate ester transmembrane transporter activity"/>
    <property type="evidence" value="ECO:0007669"/>
    <property type="project" value="UniProtKB-ARBA"/>
</dbReference>
<keyword evidence="5 9" id="KW-0812">Transmembrane</keyword>
<comment type="subcellular location">
    <subcellularLocation>
        <location evidence="1">Plastid</location>
        <location evidence="1">Chloroplast membrane</location>
        <topology evidence="1">Multi-pass membrane protein</topology>
    </subcellularLocation>
</comment>
<dbReference type="InterPro" id="IPR004696">
    <property type="entry name" value="Tpt_PEP_transl"/>
</dbReference>
<dbReference type="InterPro" id="IPR037185">
    <property type="entry name" value="EmrE-like"/>
</dbReference>
<dbReference type="GO" id="GO:0015718">
    <property type="term" value="P:monocarboxylic acid transport"/>
    <property type="evidence" value="ECO:0007669"/>
    <property type="project" value="UniProtKB-ARBA"/>
</dbReference>
<gene>
    <name evidence="11" type="ORF">MKW94_015654</name>
</gene>
<dbReference type="Proteomes" id="UP001177140">
    <property type="component" value="Unassembled WGS sequence"/>
</dbReference>
<evidence type="ECO:0000313" key="11">
    <source>
        <dbReference type="EMBL" id="MCL7024310.1"/>
    </source>
</evidence>
<evidence type="ECO:0000256" key="4">
    <source>
        <dbReference type="ARBA" id="ARBA00022640"/>
    </source>
</evidence>
<keyword evidence="4" id="KW-0934">Plastid</keyword>
<evidence type="ECO:0000256" key="8">
    <source>
        <dbReference type="ARBA" id="ARBA00023136"/>
    </source>
</evidence>
<feature type="transmembrane region" description="Helical" evidence="9">
    <location>
        <begin position="166"/>
        <end position="187"/>
    </location>
</feature>
<keyword evidence="2" id="KW-0813">Transport</keyword>
<evidence type="ECO:0000256" key="3">
    <source>
        <dbReference type="ARBA" id="ARBA00022528"/>
    </source>
</evidence>
<reference evidence="11" key="1">
    <citation type="submission" date="2022-03" db="EMBL/GenBank/DDBJ databases">
        <title>A functionally conserved STORR gene fusion in Papaver species that diverged 16.8 million years ago.</title>
        <authorList>
            <person name="Catania T."/>
        </authorList>
    </citation>
    <scope>NUCLEOTIDE SEQUENCE</scope>
    <source>
        <strain evidence="11">S-191538</strain>
    </source>
</reference>
<evidence type="ECO:0000259" key="10">
    <source>
        <dbReference type="Pfam" id="PF03151"/>
    </source>
</evidence>
<dbReference type="EMBL" id="JAJJMA010033122">
    <property type="protein sequence ID" value="MCL7024310.1"/>
    <property type="molecule type" value="Genomic_DNA"/>
</dbReference>
<proteinExistence type="predicted"/>
<accession>A0AA41RWI7</accession>
<feature type="transmembrane region" description="Helical" evidence="9">
    <location>
        <begin position="373"/>
        <end position="391"/>
    </location>
</feature>
<keyword evidence="7 9" id="KW-1133">Transmembrane helix</keyword>
<keyword evidence="8 9" id="KW-0472">Membrane</keyword>
<sequence>MQSNAYLLSPPHPSSYLSNAEFLYRNPNFRLNSFLNKRKGVCVVSSSYPCLTYSSSAYSNSRKWNNNIKSGYDFRCCNKAIERAHETAPSSNSSNNSLSQRLELGVLFCLWYVSNIYFNIFNKQVLKVYPYPVTISLIQFAIGTLLILIMWTFNLYKRPKITKSQLVAIVPLAIVHTMGNLCTNMSLGKVSVSFTHTVKALEPFFSVIISALFLGEVPTTWVLSSLVPVVGGVAMASLTEASFDWVGFWSAMGSNLANQSRNVFSKQLMVKKEESLDNITLFSIITILSFALNVPLTLCMEGVKFSPSFLQSAGLDVRELCVRTLLSGLCFQAHQQIAYMILQRVSPVTHSVGNCVKRVVVIVSSVLFFKTPVSPINSIGTGIALAGVFLYSRVKQINKPKISE</sequence>
<evidence type="ECO:0000313" key="12">
    <source>
        <dbReference type="Proteomes" id="UP001177140"/>
    </source>
</evidence>
<evidence type="ECO:0000256" key="6">
    <source>
        <dbReference type="ARBA" id="ARBA00022946"/>
    </source>
</evidence>
<dbReference type="AlphaFoldDB" id="A0AA41RWI7"/>
<evidence type="ECO:0000256" key="1">
    <source>
        <dbReference type="ARBA" id="ARBA00004508"/>
    </source>
</evidence>
<feature type="transmembrane region" description="Helical" evidence="9">
    <location>
        <begin position="279"/>
        <end position="298"/>
    </location>
</feature>
<keyword evidence="3" id="KW-0150">Chloroplast</keyword>
<keyword evidence="12" id="KW-1185">Reference proteome</keyword>
<feature type="transmembrane region" description="Helical" evidence="9">
    <location>
        <begin position="207"/>
        <end position="230"/>
    </location>
</feature>
<keyword evidence="6" id="KW-0809">Transit peptide</keyword>
<organism evidence="11 12">
    <name type="scientific">Papaver nudicaule</name>
    <name type="common">Iceland poppy</name>
    <dbReference type="NCBI Taxonomy" id="74823"/>
    <lineage>
        <taxon>Eukaryota</taxon>
        <taxon>Viridiplantae</taxon>
        <taxon>Streptophyta</taxon>
        <taxon>Embryophyta</taxon>
        <taxon>Tracheophyta</taxon>
        <taxon>Spermatophyta</taxon>
        <taxon>Magnoliopsida</taxon>
        <taxon>Ranunculales</taxon>
        <taxon>Papaveraceae</taxon>
        <taxon>Papaveroideae</taxon>
        <taxon>Papaver</taxon>
    </lineage>
</organism>
<feature type="transmembrane region" description="Helical" evidence="9">
    <location>
        <begin position="102"/>
        <end position="121"/>
    </location>
</feature>
<comment type="caution">
    <text evidence="11">The sequence shown here is derived from an EMBL/GenBank/DDBJ whole genome shotgun (WGS) entry which is preliminary data.</text>
</comment>
<protein>
    <recommendedName>
        <fullName evidence="10">Sugar phosphate transporter domain-containing protein</fullName>
    </recommendedName>
</protein>
<dbReference type="GO" id="GO:0031969">
    <property type="term" value="C:chloroplast membrane"/>
    <property type="evidence" value="ECO:0007669"/>
    <property type="project" value="UniProtKB-SubCell"/>
</dbReference>
<name>A0AA41RWI7_PAPNU</name>
<evidence type="ECO:0000256" key="7">
    <source>
        <dbReference type="ARBA" id="ARBA00022989"/>
    </source>
</evidence>
<dbReference type="SUPFAM" id="SSF103481">
    <property type="entry name" value="Multidrug resistance efflux transporter EmrE"/>
    <property type="match status" value="2"/>
</dbReference>
<dbReference type="InterPro" id="IPR004853">
    <property type="entry name" value="Sugar_P_trans_dom"/>
</dbReference>
<feature type="transmembrane region" description="Helical" evidence="9">
    <location>
        <begin position="133"/>
        <end position="154"/>
    </location>
</feature>
<evidence type="ECO:0000256" key="9">
    <source>
        <dbReference type="SAM" id="Phobius"/>
    </source>
</evidence>
<dbReference type="InterPro" id="IPR050186">
    <property type="entry name" value="TPT_transporter"/>
</dbReference>
<dbReference type="GO" id="GO:0046943">
    <property type="term" value="F:carboxylic acid transmembrane transporter activity"/>
    <property type="evidence" value="ECO:0007669"/>
    <property type="project" value="UniProtKB-ARBA"/>
</dbReference>
<evidence type="ECO:0000256" key="5">
    <source>
        <dbReference type="ARBA" id="ARBA00022692"/>
    </source>
</evidence>
<feature type="domain" description="Sugar phosphate transporter" evidence="10">
    <location>
        <begin position="103"/>
        <end position="392"/>
    </location>
</feature>
<evidence type="ECO:0000256" key="2">
    <source>
        <dbReference type="ARBA" id="ARBA00022448"/>
    </source>
</evidence>
<dbReference type="NCBIfam" id="TIGR00817">
    <property type="entry name" value="tpt"/>
    <property type="match status" value="1"/>
</dbReference>
<dbReference type="PANTHER" id="PTHR11132">
    <property type="entry name" value="SOLUTE CARRIER FAMILY 35"/>
    <property type="match status" value="1"/>
</dbReference>